<protein>
    <submittedName>
        <fullName evidence="5">Saposin B-type domain-containing protein</fullName>
    </submittedName>
</protein>
<reference evidence="5" key="2">
    <citation type="submission" date="2018-12" db="UniProtKB">
        <authorList>
            <consortium name="WormBaseParasite"/>
        </authorList>
    </citation>
    <scope>IDENTIFICATION</scope>
    <source>
        <strain evidence="5">Puerto Rican</strain>
    </source>
</reference>
<name>A0A3Q0KMP8_SCHMA</name>
<feature type="domain" description="Saposin B-type" evidence="3">
    <location>
        <begin position="41"/>
        <end position="120"/>
    </location>
</feature>
<evidence type="ECO:0000313" key="5">
    <source>
        <dbReference type="WBParaSite" id="Smp_137700.1"/>
    </source>
</evidence>
<evidence type="ECO:0000256" key="1">
    <source>
        <dbReference type="ARBA" id="ARBA00023157"/>
    </source>
</evidence>
<accession>A0A3Q0KMP8</accession>
<evidence type="ECO:0000313" key="4">
    <source>
        <dbReference type="Proteomes" id="UP000008854"/>
    </source>
</evidence>
<feature type="domain" description="Saposin B-type" evidence="3">
    <location>
        <begin position="121"/>
        <end position="201"/>
    </location>
</feature>
<dbReference type="InParanoid" id="A0A3Q0KMP8"/>
<keyword evidence="1" id="KW-1015">Disulfide bond</keyword>
<keyword evidence="4" id="KW-1185">Reference proteome</keyword>
<proteinExistence type="predicted"/>
<feature type="chain" id="PRO_5018284757" evidence="2">
    <location>
        <begin position="20"/>
        <end position="207"/>
    </location>
</feature>
<dbReference type="WBParaSite" id="Smp_137700.1">
    <property type="protein sequence ID" value="Smp_137700.1"/>
    <property type="gene ID" value="Smp_137700"/>
</dbReference>
<sequence>MKPLCILCLLISLIFYVNSIMEDSIHQLQLQKHRKRGSQPNIFQCITCKSGTGKVLNMILSPSTNESISKTIETLCMETGPFSTSCRMFASELSSQVFYLFRHIVPQKWCAFLGFCYYPPIVPVCRCCVNTGKLIKSMLLSKPFLSELYNNTLTICDKLPKLSIVCNSLLHDIFMAITLSFKEQFVVYRLCKNAGFCRKISKLLYEY</sequence>
<dbReference type="SMART" id="SM00741">
    <property type="entry name" value="SapB"/>
    <property type="match status" value="2"/>
</dbReference>
<dbReference type="PROSITE" id="PS50015">
    <property type="entry name" value="SAP_B"/>
    <property type="match status" value="2"/>
</dbReference>
<feature type="signal peptide" evidence="2">
    <location>
        <begin position="1"/>
        <end position="19"/>
    </location>
</feature>
<dbReference type="Gene3D" id="1.10.225.10">
    <property type="entry name" value="Saposin-like"/>
    <property type="match status" value="2"/>
</dbReference>
<dbReference type="AlphaFoldDB" id="A0A3Q0KMP8"/>
<organism evidence="4 5">
    <name type="scientific">Schistosoma mansoni</name>
    <name type="common">Blood fluke</name>
    <dbReference type="NCBI Taxonomy" id="6183"/>
    <lineage>
        <taxon>Eukaryota</taxon>
        <taxon>Metazoa</taxon>
        <taxon>Spiralia</taxon>
        <taxon>Lophotrochozoa</taxon>
        <taxon>Platyhelminthes</taxon>
        <taxon>Trematoda</taxon>
        <taxon>Digenea</taxon>
        <taxon>Strigeidida</taxon>
        <taxon>Schistosomatoidea</taxon>
        <taxon>Schistosomatidae</taxon>
        <taxon>Schistosoma</taxon>
    </lineage>
</organism>
<dbReference type="InterPro" id="IPR008139">
    <property type="entry name" value="SaposinB_dom"/>
</dbReference>
<evidence type="ECO:0000256" key="2">
    <source>
        <dbReference type="SAM" id="SignalP"/>
    </source>
</evidence>
<dbReference type="SUPFAM" id="SSF47862">
    <property type="entry name" value="Saposin"/>
    <property type="match status" value="2"/>
</dbReference>
<keyword evidence="2" id="KW-0732">Signal</keyword>
<dbReference type="Proteomes" id="UP000008854">
    <property type="component" value="Unassembled WGS sequence"/>
</dbReference>
<dbReference type="InterPro" id="IPR011001">
    <property type="entry name" value="Saposin-like"/>
</dbReference>
<reference evidence="4" key="1">
    <citation type="journal article" date="2012" name="PLoS Negl. Trop. Dis.">
        <title>A systematically improved high quality genome and transcriptome of the human blood fluke Schistosoma mansoni.</title>
        <authorList>
            <person name="Protasio A.V."/>
            <person name="Tsai I.J."/>
            <person name="Babbage A."/>
            <person name="Nichol S."/>
            <person name="Hunt M."/>
            <person name="Aslett M.A."/>
            <person name="De Silva N."/>
            <person name="Velarde G.S."/>
            <person name="Anderson T.J."/>
            <person name="Clark R.C."/>
            <person name="Davidson C."/>
            <person name="Dillon G.P."/>
            <person name="Holroyd N.E."/>
            <person name="LoVerde P.T."/>
            <person name="Lloyd C."/>
            <person name="McQuillan J."/>
            <person name="Oliveira G."/>
            <person name="Otto T.D."/>
            <person name="Parker-Manuel S.J."/>
            <person name="Quail M.A."/>
            <person name="Wilson R.A."/>
            <person name="Zerlotini A."/>
            <person name="Dunne D.W."/>
            <person name="Berriman M."/>
        </authorList>
    </citation>
    <scope>NUCLEOTIDE SEQUENCE [LARGE SCALE GENOMIC DNA]</scope>
    <source>
        <strain evidence="4">Puerto Rican</strain>
    </source>
</reference>
<evidence type="ECO:0000259" key="3">
    <source>
        <dbReference type="PROSITE" id="PS50015"/>
    </source>
</evidence>